<accession>A0A0C9MTK3</accession>
<keyword evidence="2" id="KW-1185">Reference proteome</keyword>
<dbReference type="Proteomes" id="UP000032025">
    <property type="component" value="Unassembled WGS sequence"/>
</dbReference>
<organism evidence="1 2">
    <name type="scientific">Sphingomonas paucimobilis NBRC 13935</name>
    <dbReference type="NCBI Taxonomy" id="1219050"/>
    <lineage>
        <taxon>Bacteria</taxon>
        <taxon>Pseudomonadati</taxon>
        <taxon>Pseudomonadota</taxon>
        <taxon>Alphaproteobacteria</taxon>
        <taxon>Sphingomonadales</taxon>
        <taxon>Sphingomonadaceae</taxon>
        <taxon>Sphingomonas</taxon>
    </lineage>
</organism>
<name>A0A0C9MTK3_SPHPI</name>
<evidence type="ECO:0000313" key="2">
    <source>
        <dbReference type="Proteomes" id="UP000032025"/>
    </source>
</evidence>
<protein>
    <submittedName>
        <fullName evidence="1">DNA, contig: SP630</fullName>
    </submittedName>
</protein>
<sequence>MLEPIERADPAIGFLHHVVHVHRRECRTQPDAQPPLMRQDMATDPGDKLIRTHWLPSHAKMKQRSISVEPGRKFATSRARTSLAKPLIVGRKVPAGTDLSIGQPLS</sequence>
<gene>
    <name evidence="1" type="ORF">SP6_30_01920</name>
</gene>
<dbReference type="AlphaFoldDB" id="A0A0C9MTK3"/>
<evidence type="ECO:0000313" key="1">
    <source>
        <dbReference type="EMBL" id="GAN14051.1"/>
    </source>
</evidence>
<proteinExistence type="predicted"/>
<reference evidence="1 2" key="1">
    <citation type="submission" date="2014-08" db="EMBL/GenBank/DDBJ databases">
        <title>Whole genome shotgun sequence of Sphingomonas paucimobilis NBRC 13935.</title>
        <authorList>
            <person name="Hosoyama A."/>
            <person name="Hashimoto M."/>
            <person name="Hosoyama Y."/>
            <person name="Noguchi M."/>
            <person name="Uohara A."/>
            <person name="Ohji S."/>
            <person name="Katano-Makiyama Y."/>
            <person name="Ichikawa N."/>
            <person name="Kimura A."/>
            <person name="Yamazoe A."/>
            <person name="Fujita N."/>
        </authorList>
    </citation>
    <scope>NUCLEOTIDE SEQUENCE [LARGE SCALE GENOMIC DNA]</scope>
    <source>
        <strain evidence="1 2">NBRC 13935</strain>
    </source>
</reference>
<dbReference type="EMBL" id="BBJS01000030">
    <property type="protein sequence ID" value="GAN14051.1"/>
    <property type="molecule type" value="Genomic_DNA"/>
</dbReference>
<comment type="caution">
    <text evidence="1">The sequence shown here is derived from an EMBL/GenBank/DDBJ whole genome shotgun (WGS) entry which is preliminary data.</text>
</comment>